<feature type="transmembrane region" description="Helical" evidence="1">
    <location>
        <begin position="21"/>
        <end position="42"/>
    </location>
</feature>
<dbReference type="RefSeq" id="WP_061836408.1">
    <property type="nucleotide sequence ID" value="NZ_LUKE01000005.1"/>
</dbReference>
<dbReference type="Proteomes" id="UP000075320">
    <property type="component" value="Unassembled WGS sequence"/>
</dbReference>
<feature type="transmembrane region" description="Helical" evidence="1">
    <location>
        <begin position="135"/>
        <end position="153"/>
    </location>
</feature>
<comment type="caution">
    <text evidence="2">The sequence shown here is derived from an EMBL/GenBank/DDBJ whole genome shotgun (WGS) entry which is preliminary data.</text>
</comment>
<organism evidence="2 3">
    <name type="scientific">Bdellovibrio bacteriovorus</name>
    <dbReference type="NCBI Taxonomy" id="959"/>
    <lineage>
        <taxon>Bacteria</taxon>
        <taxon>Pseudomonadati</taxon>
        <taxon>Bdellovibrionota</taxon>
        <taxon>Bdellovibrionia</taxon>
        <taxon>Bdellovibrionales</taxon>
        <taxon>Pseudobdellovibrionaceae</taxon>
        <taxon>Bdellovibrio</taxon>
    </lineage>
</organism>
<gene>
    <name evidence="2" type="ORF">AZI86_16575</name>
</gene>
<dbReference type="EMBL" id="LUKE01000005">
    <property type="protein sequence ID" value="KYG62447.1"/>
    <property type="molecule type" value="Genomic_DNA"/>
</dbReference>
<name>A0A150WH76_BDEBC</name>
<keyword evidence="1" id="KW-0472">Membrane</keyword>
<evidence type="ECO:0000313" key="2">
    <source>
        <dbReference type="EMBL" id="KYG62447.1"/>
    </source>
</evidence>
<reference evidence="2 3" key="1">
    <citation type="submission" date="2016-03" db="EMBL/GenBank/DDBJ databases">
        <authorList>
            <person name="Ploux O."/>
        </authorList>
    </citation>
    <scope>NUCLEOTIDE SEQUENCE [LARGE SCALE GENOMIC DNA]</scope>
    <source>
        <strain evidence="2 3">R0</strain>
    </source>
</reference>
<keyword evidence="3" id="KW-1185">Reference proteome</keyword>
<sequence length="156" mass="17088">MFIGHYAIAIGNASFTKEKGALTLIALSSALPDILMLSLNRVGVSLNFHADLGLLACVLIVMLCRALLRVSRKVFLLAILAMVLHLPLDLPYISHDSSNWYAHPAWDFTLEVSLLVLCGGFYLHRQRLSKPASMAFVTMCAGIVGLQAVWNFVVGF</sequence>
<keyword evidence="1" id="KW-0812">Transmembrane</keyword>
<evidence type="ECO:0000313" key="3">
    <source>
        <dbReference type="Proteomes" id="UP000075320"/>
    </source>
</evidence>
<feature type="transmembrane region" description="Helical" evidence="1">
    <location>
        <begin position="105"/>
        <end position="123"/>
    </location>
</feature>
<accession>A0A150WH76</accession>
<keyword evidence="1" id="KW-1133">Transmembrane helix</keyword>
<dbReference type="AlphaFoldDB" id="A0A150WH76"/>
<evidence type="ECO:0000256" key="1">
    <source>
        <dbReference type="SAM" id="Phobius"/>
    </source>
</evidence>
<feature type="transmembrane region" description="Helical" evidence="1">
    <location>
        <begin position="48"/>
        <end position="68"/>
    </location>
</feature>
<proteinExistence type="predicted"/>
<feature type="transmembrane region" description="Helical" evidence="1">
    <location>
        <begin position="75"/>
        <end position="93"/>
    </location>
</feature>
<protein>
    <submittedName>
        <fullName evidence="2">Uncharacterized protein</fullName>
    </submittedName>
</protein>